<name>A0AAW8URT2_ENTCA</name>
<dbReference type="RefSeq" id="WP_016608639.1">
    <property type="nucleotide sequence ID" value="NZ_BAAAXK010000049.1"/>
</dbReference>
<reference evidence="1" key="1">
    <citation type="submission" date="2023-03" db="EMBL/GenBank/DDBJ databases">
        <authorList>
            <person name="Shen W."/>
            <person name="Cai J."/>
        </authorList>
    </citation>
    <scope>NUCLEOTIDE SEQUENCE</scope>
    <source>
        <strain evidence="1">K72-2</strain>
    </source>
</reference>
<evidence type="ECO:0000313" key="2">
    <source>
        <dbReference type="Proteomes" id="UP001268896"/>
    </source>
</evidence>
<dbReference type="Proteomes" id="UP001268896">
    <property type="component" value="Unassembled WGS sequence"/>
</dbReference>
<gene>
    <name evidence="1" type="ORF">P7I32_08770</name>
</gene>
<dbReference type="NCBIfam" id="TIGR01637">
    <property type="entry name" value="phage_arpU"/>
    <property type="match status" value="1"/>
</dbReference>
<accession>A0AAW8URT2</accession>
<dbReference type="SUPFAM" id="SSF88659">
    <property type="entry name" value="Sigma3 and sigma4 domains of RNA polymerase sigma factors"/>
    <property type="match status" value="1"/>
</dbReference>
<proteinExistence type="predicted"/>
<dbReference type="InterPro" id="IPR013324">
    <property type="entry name" value="RNA_pol_sigma_r3/r4-like"/>
</dbReference>
<protein>
    <submittedName>
        <fullName evidence="1">ArpU family phage packaging/lysis transcriptional regulator</fullName>
    </submittedName>
</protein>
<dbReference type="EMBL" id="JARQDV010000004">
    <property type="protein sequence ID" value="MDT2964703.1"/>
    <property type="molecule type" value="Genomic_DNA"/>
</dbReference>
<comment type="caution">
    <text evidence="1">The sequence shown here is derived from an EMBL/GenBank/DDBJ whole genome shotgun (WGS) entry which is preliminary data.</text>
</comment>
<dbReference type="InterPro" id="IPR006524">
    <property type="entry name" value="ArpU-like"/>
</dbReference>
<organism evidence="1 2">
    <name type="scientific">Enterococcus casseliflavus</name>
    <name type="common">Enterococcus flavescens</name>
    <dbReference type="NCBI Taxonomy" id="37734"/>
    <lineage>
        <taxon>Bacteria</taxon>
        <taxon>Bacillati</taxon>
        <taxon>Bacillota</taxon>
        <taxon>Bacilli</taxon>
        <taxon>Lactobacillales</taxon>
        <taxon>Enterococcaceae</taxon>
        <taxon>Enterococcus</taxon>
    </lineage>
</organism>
<evidence type="ECO:0000313" key="1">
    <source>
        <dbReference type="EMBL" id="MDT2964703.1"/>
    </source>
</evidence>
<dbReference type="AlphaFoldDB" id="A0AAW8URT2"/>
<sequence>MMLLLREVDFSQTRKNARYVLKNYRRLERIAGRSKIDVRSPIITDMPRTPSNGNKSEDAFIQRLDAETERDAIIVALMALKLTSRQILHYSFCLQDQYSNLRIADEMGYSVRQIERMKSDALVEFAESYRRGKLVAYR</sequence>